<comment type="caution">
    <text evidence="2">The sequence shown here is derived from an EMBL/GenBank/DDBJ whole genome shotgun (WGS) entry which is preliminary data.</text>
</comment>
<accession>A0A7W9M027</accession>
<evidence type="ECO:0000313" key="3">
    <source>
        <dbReference type="Proteomes" id="UP000552097"/>
    </source>
</evidence>
<evidence type="ECO:0000256" key="1">
    <source>
        <dbReference type="SAM" id="MobiDB-lite"/>
    </source>
</evidence>
<keyword evidence="3" id="KW-1185">Reference proteome</keyword>
<name>A0A7W9M027_9PSEU</name>
<dbReference type="Proteomes" id="UP000552097">
    <property type="component" value="Unassembled WGS sequence"/>
</dbReference>
<feature type="compositionally biased region" description="Basic and acidic residues" evidence="1">
    <location>
        <begin position="57"/>
        <end position="69"/>
    </location>
</feature>
<feature type="region of interest" description="Disordered" evidence="1">
    <location>
        <begin position="33"/>
        <end position="69"/>
    </location>
</feature>
<evidence type="ECO:0000313" key="2">
    <source>
        <dbReference type="EMBL" id="MBB5802436.1"/>
    </source>
</evidence>
<feature type="compositionally biased region" description="Basic and acidic residues" evidence="1">
    <location>
        <begin position="33"/>
        <end position="48"/>
    </location>
</feature>
<gene>
    <name evidence="2" type="ORF">F4560_002204</name>
</gene>
<dbReference type="AlphaFoldDB" id="A0A7W9M027"/>
<sequence length="69" mass="7989">MTTPWEVGVRLPRGRWFWSRRLDSLELELERVKLDEADDPRSEGDGSEPHPTGESTRVVDEESRGDHLD</sequence>
<dbReference type="RefSeq" id="WP_184919133.1">
    <property type="nucleotide sequence ID" value="NZ_JACHMO010000001.1"/>
</dbReference>
<dbReference type="EMBL" id="JACHMO010000001">
    <property type="protein sequence ID" value="MBB5802436.1"/>
    <property type="molecule type" value="Genomic_DNA"/>
</dbReference>
<proteinExistence type="predicted"/>
<reference evidence="2 3" key="1">
    <citation type="submission" date="2020-08" db="EMBL/GenBank/DDBJ databases">
        <title>Sequencing the genomes of 1000 actinobacteria strains.</title>
        <authorList>
            <person name="Klenk H.-P."/>
        </authorList>
    </citation>
    <scope>NUCLEOTIDE SEQUENCE [LARGE SCALE GENOMIC DNA]</scope>
    <source>
        <strain evidence="2 3">DSM 45486</strain>
    </source>
</reference>
<organism evidence="2 3">
    <name type="scientific">Saccharothrix ecbatanensis</name>
    <dbReference type="NCBI Taxonomy" id="1105145"/>
    <lineage>
        <taxon>Bacteria</taxon>
        <taxon>Bacillati</taxon>
        <taxon>Actinomycetota</taxon>
        <taxon>Actinomycetes</taxon>
        <taxon>Pseudonocardiales</taxon>
        <taxon>Pseudonocardiaceae</taxon>
        <taxon>Saccharothrix</taxon>
    </lineage>
</organism>
<protein>
    <submittedName>
        <fullName evidence="2">Uncharacterized protein</fullName>
    </submittedName>
</protein>